<dbReference type="EMBL" id="EF676933">
    <property type="protein sequence ID" value="ABR16801.1"/>
    <property type="molecule type" value="mRNA"/>
</dbReference>
<organism evidence="2">
    <name type="scientific">Picea sitchensis</name>
    <name type="common">Sitka spruce</name>
    <name type="synonym">Pinus sitchensis</name>
    <dbReference type="NCBI Taxonomy" id="3332"/>
    <lineage>
        <taxon>Eukaryota</taxon>
        <taxon>Viridiplantae</taxon>
        <taxon>Streptophyta</taxon>
        <taxon>Embryophyta</taxon>
        <taxon>Tracheophyta</taxon>
        <taxon>Spermatophyta</taxon>
        <taxon>Pinopsida</taxon>
        <taxon>Pinidae</taxon>
        <taxon>Conifers I</taxon>
        <taxon>Pinales</taxon>
        <taxon>Pinaceae</taxon>
        <taxon>Picea</taxon>
    </lineage>
</organism>
<protein>
    <submittedName>
        <fullName evidence="2">Uncharacterized protein</fullName>
    </submittedName>
</protein>
<name>B8LMC1_PICSI</name>
<keyword evidence="1" id="KW-1133">Transmembrane helix</keyword>
<sequence>MFCIFTSPSRGSHCFYLSFRFQQSQAGDLTLFIFFTLIPAILSRGFSYEGRNKSRGRSSLAKQTEAYYRKKGLIYQRYTE</sequence>
<accession>B8LMC1</accession>
<proteinExistence type="evidence at transcript level"/>
<keyword evidence="1" id="KW-0812">Transmembrane</keyword>
<evidence type="ECO:0000313" key="2">
    <source>
        <dbReference type="EMBL" id="ABR16801.1"/>
    </source>
</evidence>
<feature type="transmembrane region" description="Helical" evidence="1">
    <location>
        <begin position="29"/>
        <end position="47"/>
    </location>
</feature>
<reference evidence="2" key="1">
    <citation type="submission" date="2007-06" db="EMBL/GenBank/DDBJ databases">
        <title>Full length cDNA sequences from Sitka Spruce (Picea sitchensis).</title>
        <authorList>
            <person name="Ralph S.G."/>
            <person name="Chun H.E."/>
            <person name="Liao N."/>
            <person name="Ali J."/>
            <person name="Reid K."/>
            <person name="Kolosova N."/>
            <person name="Cooper N."/>
            <person name="Cullis C."/>
            <person name="Jancsik S."/>
            <person name="Moore R."/>
            <person name="Mayo M."/>
            <person name="Wagner S."/>
            <person name="Holt R.A."/>
            <person name="Jones S.J.M."/>
            <person name="Marra M.A."/>
            <person name="Ritland C.E."/>
            <person name="Ritland K."/>
            <person name="Bohlmann J."/>
        </authorList>
    </citation>
    <scope>NUCLEOTIDE SEQUENCE</scope>
    <source>
        <tissue evidence="2">Green portion of the leader tissue</tissue>
    </source>
</reference>
<dbReference type="AlphaFoldDB" id="B8LMC1"/>
<keyword evidence="1" id="KW-0472">Membrane</keyword>
<evidence type="ECO:0000256" key="1">
    <source>
        <dbReference type="SAM" id="Phobius"/>
    </source>
</evidence>